<reference evidence="2 3" key="1">
    <citation type="submission" date="2020-08" db="EMBL/GenBank/DDBJ databases">
        <title>Complete genome sequence of Entomobacter blattae G55GP.</title>
        <authorList>
            <person name="Poehlein A."/>
            <person name="Guzman J."/>
            <person name="Daniel R."/>
            <person name="Vilcinskas A."/>
        </authorList>
    </citation>
    <scope>NUCLEOTIDE SEQUENCE [LARGE SCALE GENOMIC DNA]</scope>
    <source>
        <strain evidence="2 3">G55GP</strain>
    </source>
</reference>
<evidence type="ECO:0000313" key="2">
    <source>
        <dbReference type="EMBL" id="QNT78244.1"/>
    </source>
</evidence>
<dbReference type="RefSeq" id="WP_203414575.1">
    <property type="nucleotide sequence ID" value="NZ_CP060244.1"/>
</dbReference>
<name>A0A7H1NR34_9PROT</name>
<dbReference type="GO" id="GO:0005829">
    <property type="term" value="C:cytosol"/>
    <property type="evidence" value="ECO:0007669"/>
    <property type="project" value="TreeGrafter"/>
</dbReference>
<dbReference type="PANTHER" id="PTHR33505">
    <property type="entry name" value="ZGC:162634"/>
    <property type="match status" value="1"/>
</dbReference>
<dbReference type="SUPFAM" id="SSF158997">
    <property type="entry name" value="Trm112p-like"/>
    <property type="match status" value="1"/>
</dbReference>
<evidence type="ECO:0000313" key="3">
    <source>
        <dbReference type="Proteomes" id="UP000516349"/>
    </source>
</evidence>
<proteinExistence type="inferred from homology"/>
<gene>
    <name evidence="2" type="ORF">JGUZn3_10150</name>
</gene>
<organism evidence="2 3">
    <name type="scientific">Entomobacter blattae</name>
    <dbReference type="NCBI Taxonomy" id="2762277"/>
    <lineage>
        <taxon>Bacteria</taxon>
        <taxon>Pseudomonadati</taxon>
        <taxon>Pseudomonadota</taxon>
        <taxon>Alphaproteobacteria</taxon>
        <taxon>Acetobacterales</taxon>
        <taxon>Acetobacteraceae</taxon>
        <taxon>Entomobacter</taxon>
    </lineage>
</organism>
<dbReference type="AlphaFoldDB" id="A0A7H1NR34"/>
<dbReference type="KEGG" id="ebla:JGUZn3_10150"/>
<dbReference type="EMBL" id="CP060244">
    <property type="protein sequence ID" value="QNT78244.1"/>
    <property type="molecule type" value="Genomic_DNA"/>
</dbReference>
<dbReference type="PANTHER" id="PTHR33505:SF4">
    <property type="entry name" value="PROTEIN PREY, MITOCHONDRIAL"/>
    <property type="match status" value="1"/>
</dbReference>
<keyword evidence="3" id="KW-1185">Reference proteome</keyword>
<evidence type="ECO:0000256" key="1">
    <source>
        <dbReference type="HAMAP-Rule" id="MF_01187"/>
    </source>
</evidence>
<dbReference type="HAMAP" id="MF_01187">
    <property type="entry name" value="UPF0434"/>
    <property type="match status" value="1"/>
</dbReference>
<dbReference type="Pfam" id="PF03966">
    <property type="entry name" value="Trm112p"/>
    <property type="match status" value="1"/>
</dbReference>
<dbReference type="FunFam" id="2.20.25.10:FF:000002">
    <property type="entry name" value="UPF0434 protein YcaR"/>
    <property type="match status" value="1"/>
</dbReference>
<sequence>MTSPSHPAPVDPQLLQILVCPVTKTTLIYDRDHNELVSTAARLAFPIRDGIPIMLVSEARPLDEGEYPAKP</sequence>
<dbReference type="Gene3D" id="2.20.25.10">
    <property type="match status" value="1"/>
</dbReference>
<comment type="similarity">
    <text evidence="1">Belongs to the UPF0434 family.</text>
</comment>
<accession>A0A7H1NR34</accession>
<protein>
    <recommendedName>
        <fullName evidence="1">UPF0434 protein JGUZn3_10150</fullName>
    </recommendedName>
</protein>
<dbReference type="Proteomes" id="UP000516349">
    <property type="component" value="Chromosome"/>
</dbReference>
<dbReference type="InterPro" id="IPR005651">
    <property type="entry name" value="Trm112-like"/>
</dbReference>